<proteinExistence type="predicted"/>
<dbReference type="Proteomes" id="UP001151532">
    <property type="component" value="Chromosome 1"/>
</dbReference>
<dbReference type="EMBL" id="JAPFFK010000015">
    <property type="protein sequence ID" value="KAJ6711614.1"/>
    <property type="molecule type" value="Genomic_DNA"/>
</dbReference>
<dbReference type="AlphaFoldDB" id="A0A9Q0YVH3"/>
<evidence type="ECO:0000313" key="2">
    <source>
        <dbReference type="Proteomes" id="UP001151532"/>
    </source>
</evidence>
<sequence>MPVLICVQSTALLYKNQKKQNTGGRDMIDSYAKGGYGRIGSFKVLASSAESKTPRWRSLWRKMVKRKRKIFDGSSSSQVYLTYDPYTYSQNFDHGLVMSSPDDSSRSFSARFAVPSRIFEEKR</sequence>
<name>A0A9Q0YVH3_SALPP</name>
<reference evidence="1" key="1">
    <citation type="submission" date="2022-11" db="EMBL/GenBank/DDBJ databases">
        <authorList>
            <person name="Hyden B.L."/>
            <person name="Feng K."/>
            <person name="Yates T."/>
            <person name="Jawdy S."/>
            <person name="Smart L.B."/>
            <person name="Muchero W."/>
        </authorList>
    </citation>
    <scope>NUCLEOTIDE SEQUENCE</scope>
    <source>
        <tissue evidence="1">Shoot tip</tissue>
    </source>
</reference>
<gene>
    <name evidence="1" type="ORF">OIU79_007950</name>
</gene>
<dbReference type="OrthoDB" id="1688035at2759"/>
<comment type="caution">
    <text evidence="1">The sequence shown here is derived from an EMBL/GenBank/DDBJ whole genome shotgun (WGS) entry which is preliminary data.</text>
</comment>
<reference evidence="1" key="2">
    <citation type="journal article" date="2023" name="Int. J. Mol. Sci.">
        <title>De Novo Assembly and Annotation of 11 Diverse Shrub Willow (Salix) Genomes Reveals Novel Gene Organization in Sex-Linked Regions.</title>
        <authorList>
            <person name="Hyden B."/>
            <person name="Feng K."/>
            <person name="Yates T.B."/>
            <person name="Jawdy S."/>
            <person name="Cereghino C."/>
            <person name="Smart L.B."/>
            <person name="Muchero W."/>
        </authorList>
    </citation>
    <scope>NUCLEOTIDE SEQUENCE</scope>
    <source>
        <tissue evidence="1">Shoot tip</tissue>
    </source>
</reference>
<protein>
    <submittedName>
        <fullName evidence="1">STRESS INDUCED PROTEIN-RELATED</fullName>
    </submittedName>
</protein>
<accession>A0A9Q0YVH3</accession>
<keyword evidence="2" id="KW-1185">Reference proteome</keyword>
<evidence type="ECO:0000313" key="1">
    <source>
        <dbReference type="EMBL" id="KAJ6711614.1"/>
    </source>
</evidence>
<organism evidence="1 2">
    <name type="scientific">Salix purpurea</name>
    <name type="common">Purple osier willow</name>
    <dbReference type="NCBI Taxonomy" id="77065"/>
    <lineage>
        <taxon>Eukaryota</taxon>
        <taxon>Viridiplantae</taxon>
        <taxon>Streptophyta</taxon>
        <taxon>Embryophyta</taxon>
        <taxon>Tracheophyta</taxon>
        <taxon>Spermatophyta</taxon>
        <taxon>Magnoliopsida</taxon>
        <taxon>eudicotyledons</taxon>
        <taxon>Gunneridae</taxon>
        <taxon>Pentapetalae</taxon>
        <taxon>rosids</taxon>
        <taxon>fabids</taxon>
        <taxon>Malpighiales</taxon>
        <taxon>Salicaceae</taxon>
        <taxon>Saliceae</taxon>
        <taxon>Salix</taxon>
    </lineage>
</organism>
<dbReference type="PANTHER" id="PTHR33168">
    <property type="entry name" value="STRESS INDUCED PROTEIN-RELATED"/>
    <property type="match status" value="1"/>
</dbReference>